<evidence type="ECO:0000313" key="3">
    <source>
        <dbReference type="Proteomes" id="UP000193411"/>
    </source>
</evidence>
<protein>
    <submittedName>
        <fullName evidence="2">Uncharacterized protein</fullName>
    </submittedName>
</protein>
<gene>
    <name evidence="2" type="ORF">BCR44DRAFT_1503728</name>
</gene>
<reference evidence="2 3" key="1">
    <citation type="submission" date="2016-07" db="EMBL/GenBank/DDBJ databases">
        <title>Pervasive Adenine N6-methylation of Active Genes in Fungi.</title>
        <authorList>
            <consortium name="DOE Joint Genome Institute"/>
            <person name="Mondo S.J."/>
            <person name="Dannebaum R.O."/>
            <person name="Kuo R.C."/>
            <person name="Labutti K."/>
            <person name="Haridas S."/>
            <person name="Kuo A."/>
            <person name="Salamov A."/>
            <person name="Ahrendt S.R."/>
            <person name="Lipzen A."/>
            <person name="Sullivan W."/>
            <person name="Andreopoulos W.B."/>
            <person name="Clum A."/>
            <person name="Lindquist E."/>
            <person name="Daum C."/>
            <person name="Ramamoorthy G.K."/>
            <person name="Gryganskyi A."/>
            <person name="Culley D."/>
            <person name="Magnuson J.K."/>
            <person name="James T.Y."/>
            <person name="O'Malley M.A."/>
            <person name="Stajich J.E."/>
            <person name="Spatafora J.W."/>
            <person name="Visel A."/>
            <person name="Grigoriev I.V."/>
        </authorList>
    </citation>
    <scope>NUCLEOTIDE SEQUENCE [LARGE SCALE GENOMIC DNA]</scope>
    <source>
        <strain evidence="2 3">PL171</strain>
    </source>
</reference>
<keyword evidence="3" id="KW-1185">Reference proteome</keyword>
<feature type="region of interest" description="Disordered" evidence="1">
    <location>
        <begin position="18"/>
        <end position="38"/>
    </location>
</feature>
<dbReference type="STRING" id="765915.A0A1Y2H7J2"/>
<evidence type="ECO:0000313" key="2">
    <source>
        <dbReference type="EMBL" id="ORZ30529.1"/>
    </source>
</evidence>
<proteinExistence type="predicted"/>
<dbReference type="EMBL" id="MCFL01000083">
    <property type="protein sequence ID" value="ORZ30529.1"/>
    <property type="molecule type" value="Genomic_DNA"/>
</dbReference>
<dbReference type="AlphaFoldDB" id="A0A1Y2H7J2"/>
<dbReference type="OrthoDB" id="5595153at2759"/>
<evidence type="ECO:0000256" key="1">
    <source>
        <dbReference type="SAM" id="MobiDB-lite"/>
    </source>
</evidence>
<name>A0A1Y2H7J2_9FUNG</name>
<accession>A0A1Y2H7J2</accession>
<dbReference type="Proteomes" id="UP000193411">
    <property type="component" value="Unassembled WGS sequence"/>
</dbReference>
<organism evidence="2 3">
    <name type="scientific">Catenaria anguillulae PL171</name>
    <dbReference type="NCBI Taxonomy" id="765915"/>
    <lineage>
        <taxon>Eukaryota</taxon>
        <taxon>Fungi</taxon>
        <taxon>Fungi incertae sedis</taxon>
        <taxon>Blastocladiomycota</taxon>
        <taxon>Blastocladiomycetes</taxon>
        <taxon>Blastocladiales</taxon>
        <taxon>Catenariaceae</taxon>
        <taxon>Catenaria</taxon>
    </lineage>
</organism>
<sequence>MNQHATWLYQPNSVGNAAESQQPLASSYVSTDRVTGQPDPSTLYRQLNGLGQLHHPSNDLDLDSILSGPSDAASELGTLSNFYSSPPLPKEAQATAPLLPHVGEDSTNLGPVGDLKSVPHPPPLSPLDMLIAQEQNLDFAATGCKLKVKLKQESRDDGFLRTLEAVARIVYRLLDCWAVIRGLEGFDELPLKQRICRIIKKLAPEAEKRRILWRAVLEEYSVTKGVSNLTSADIRNKHNELAKRAFCRLQGRAAVGHG</sequence>
<comment type="caution">
    <text evidence="2">The sequence shown here is derived from an EMBL/GenBank/DDBJ whole genome shotgun (WGS) entry which is preliminary data.</text>
</comment>